<comment type="caution">
    <text evidence="1">The sequence shown here is derived from an EMBL/GenBank/DDBJ whole genome shotgun (WGS) entry which is preliminary data.</text>
</comment>
<dbReference type="Proteomes" id="UP000051217">
    <property type="component" value="Unassembled WGS sequence"/>
</dbReference>
<gene>
    <name evidence="1" type="ORF">FC65_GL000566</name>
</gene>
<keyword evidence="2" id="KW-1185">Reference proteome</keyword>
<evidence type="ECO:0008006" key="3">
    <source>
        <dbReference type="Google" id="ProtNLM"/>
    </source>
</evidence>
<sequence length="65" mass="7374">MTVHSMDQGKRWNDMLQASKILSEQQVITPLYQAKTPAMISPKVKGLIMNTAGVSNNWKYTYISE</sequence>
<dbReference type="Gene3D" id="3.10.105.10">
    <property type="entry name" value="Dipeptide-binding Protein, Domain 3"/>
    <property type="match status" value="1"/>
</dbReference>
<dbReference type="Gene3D" id="3.40.190.10">
    <property type="entry name" value="Periplasmic binding protein-like II"/>
    <property type="match status" value="1"/>
</dbReference>
<proteinExistence type="predicted"/>
<name>A0ABR5PI24_9LACO</name>
<reference evidence="1 2" key="1">
    <citation type="journal article" date="2015" name="Genome Announc.">
        <title>Expanding the biotechnology potential of lactobacilli through comparative genomics of 213 strains and associated genera.</title>
        <authorList>
            <person name="Sun Z."/>
            <person name="Harris H.M."/>
            <person name="McCann A."/>
            <person name="Guo C."/>
            <person name="Argimon S."/>
            <person name="Zhang W."/>
            <person name="Yang X."/>
            <person name="Jeffery I.B."/>
            <person name="Cooney J.C."/>
            <person name="Kagawa T.F."/>
            <person name="Liu W."/>
            <person name="Song Y."/>
            <person name="Salvetti E."/>
            <person name="Wrobel A."/>
            <person name="Rasinkangas P."/>
            <person name="Parkhill J."/>
            <person name="Rea M.C."/>
            <person name="O'Sullivan O."/>
            <person name="Ritari J."/>
            <person name="Douillard F.P."/>
            <person name="Paul Ross R."/>
            <person name="Yang R."/>
            <person name="Briner A.E."/>
            <person name="Felis G.E."/>
            <person name="de Vos W.M."/>
            <person name="Barrangou R."/>
            <person name="Klaenhammer T.R."/>
            <person name="Caufield P.W."/>
            <person name="Cui Y."/>
            <person name="Zhang H."/>
            <person name="O'Toole P.W."/>
        </authorList>
    </citation>
    <scope>NUCLEOTIDE SEQUENCE [LARGE SCALE GENOMIC DNA]</scope>
    <source>
        <strain evidence="1 2">DSM 15836</strain>
    </source>
</reference>
<organism evidence="1 2">
    <name type="scientific">Ligilactobacillus acidipiscis DSM 15836</name>
    <dbReference type="NCBI Taxonomy" id="1423716"/>
    <lineage>
        <taxon>Bacteria</taxon>
        <taxon>Bacillati</taxon>
        <taxon>Bacillota</taxon>
        <taxon>Bacilli</taxon>
        <taxon>Lactobacillales</taxon>
        <taxon>Lactobacillaceae</taxon>
        <taxon>Ligilactobacillus</taxon>
    </lineage>
</organism>
<accession>A0ABR5PI24</accession>
<dbReference type="SUPFAM" id="SSF53850">
    <property type="entry name" value="Periplasmic binding protein-like II"/>
    <property type="match status" value="1"/>
</dbReference>
<protein>
    <recommendedName>
        <fullName evidence="3">Solute-binding protein family 5 domain-containing protein</fullName>
    </recommendedName>
</protein>
<evidence type="ECO:0000313" key="2">
    <source>
        <dbReference type="Proteomes" id="UP000051217"/>
    </source>
</evidence>
<evidence type="ECO:0000313" key="1">
    <source>
        <dbReference type="EMBL" id="KRM24654.1"/>
    </source>
</evidence>
<dbReference type="EMBL" id="AZFI01000158">
    <property type="protein sequence ID" value="KRM24654.1"/>
    <property type="molecule type" value="Genomic_DNA"/>
</dbReference>